<dbReference type="Proteomes" id="UP000219621">
    <property type="component" value="Unassembled WGS sequence"/>
</dbReference>
<dbReference type="Gene3D" id="3.30.450.40">
    <property type="match status" value="1"/>
</dbReference>
<dbReference type="OrthoDB" id="9767435at2"/>
<keyword evidence="10" id="KW-1185">Reference proteome</keyword>
<comment type="catalytic activity">
    <reaction evidence="1">
        <text>ATP + protein L-histidine = ADP + protein N-phospho-L-histidine.</text>
        <dbReference type="EC" id="2.7.13.3"/>
    </reaction>
</comment>
<evidence type="ECO:0000256" key="2">
    <source>
        <dbReference type="ARBA" id="ARBA00012438"/>
    </source>
</evidence>
<reference evidence="9 10" key="1">
    <citation type="submission" date="2017-09" db="EMBL/GenBank/DDBJ databases">
        <authorList>
            <person name="Ehlers B."/>
            <person name="Leendertz F.H."/>
        </authorList>
    </citation>
    <scope>NUCLEOTIDE SEQUENCE [LARGE SCALE GENOMIC DNA]</scope>
    <source>
        <strain evidence="9 10">USBA 140</strain>
    </source>
</reference>
<dbReference type="InterPro" id="IPR029016">
    <property type="entry name" value="GAF-like_dom_sf"/>
</dbReference>
<dbReference type="SUPFAM" id="SSF55781">
    <property type="entry name" value="GAF domain-like"/>
    <property type="match status" value="1"/>
</dbReference>
<dbReference type="SMART" id="SM00387">
    <property type="entry name" value="HATPase_c"/>
    <property type="match status" value="1"/>
</dbReference>
<evidence type="ECO:0000313" key="10">
    <source>
        <dbReference type="Proteomes" id="UP000219621"/>
    </source>
</evidence>
<dbReference type="AlphaFoldDB" id="A0A286H0D9"/>
<keyword evidence="6 9" id="KW-0418">Kinase</keyword>
<dbReference type="Pfam" id="PF07568">
    <property type="entry name" value="HisKA_2"/>
    <property type="match status" value="1"/>
</dbReference>
<organism evidence="9 10">
    <name type="scientific">Caenispirillum bisanense</name>
    <dbReference type="NCBI Taxonomy" id="414052"/>
    <lineage>
        <taxon>Bacteria</taxon>
        <taxon>Pseudomonadati</taxon>
        <taxon>Pseudomonadota</taxon>
        <taxon>Alphaproteobacteria</taxon>
        <taxon>Rhodospirillales</taxon>
        <taxon>Novispirillaceae</taxon>
        <taxon>Caenispirillum</taxon>
    </lineage>
</organism>
<evidence type="ECO:0000256" key="5">
    <source>
        <dbReference type="ARBA" id="ARBA00022741"/>
    </source>
</evidence>
<evidence type="ECO:0000256" key="7">
    <source>
        <dbReference type="ARBA" id="ARBA00022840"/>
    </source>
</evidence>
<dbReference type="InterPro" id="IPR011495">
    <property type="entry name" value="Sig_transdc_His_kin_sub2_dim/P"/>
</dbReference>
<dbReference type="Gene3D" id="3.30.565.10">
    <property type="entry name" value="Histidine kinase-like ATPase, C-terminal domain"/>
    <property type="match status" value="1"/>
</dbReference>
<dbReference type="InterPro" id="IPR036890">
    <property type="entry name" value="HATPase_C_sf"/>
</dbReference>
<dbReference type="SUPFAM" id="SSF55874">
    <property type="entry name" value="ATPase domain of HSP90 chaperone/DNA topoisomerase II/histidine kinase"/>
    <property type="match status" value="1"/>
</dbReference>
<evidence type="ECO:0000259" key="8">
    <source>
        <dbReference type="PROSITE" id="PS50109"/>
    </source>
</evidence>
<dbReference type="GO" id="GO:0005524">
    <property type="term" value="F:ATP binding"/>
    <property type="evidence" value="ECO:0007669"/>
    <property type="project" value="UniProtKB-KW"/>
</dbReference>
<dbReference type="Gene3D" id="3.30.450.20">
    <property type="entry name" value="PAS domain"/>
    <property type="match status" value="1"/>
</dbReference>
<protein>
    <recommendedName>
        <fullName evidence="2">histidine kinase</fullName>
        <ecNumber evidence="2">2.7.13.3</ecNumber>
    </recommendedName>
</protein>
<name>A0A286H0D9_9PROT</name>
<dbReference type="InterPro" id="IPR005467">
    <property type="entry name" value="His_kinase_dom"/>
</dbReference>
<dbReference type="Pfam" id="PF01590">
    <property type="entry name" value="GAF"/>
    <property type="match status" value="1"/>
</dbReference>
<dbReference type="PANTHER" id="PTHR41523:SF8">
    <property type="entry name" value="ETHYLENE RESPONSE SENSOR PROTEIN"/>
    <property type="match status" value="1"/>
</dbReference>
<dbReference type="InterPro" id="IPR003018">
    <property type="entry name" value="GAF"/>
</dbReference>
<keyword evidence="7" id="KW-0067">ATP-binding</keyword>
<accession>A0A286H0D9</accession>
<evidence type="ECO:0000256" key="1">
    <source>
        <dbReference type="ARBA" id="ARBA00000085"/>
    </source>
</evidence>
<keyword evidence="3" id="KW-0597">Phosphoprotein</keyword>
<dbReference type="Pfam" id="PF02518">
    <property type="entry name" value="HATPase_c"/>
    <property type="match status" value="1"/>
</dbReference>
<gene>
    <name evidence="9" type="ORF">SAMN05421508_11727</name>
</gene>
<dbReference type="GO" id="GO:0004673">
    <property type="term" value="F:protein histidine kinase activity"/>
    <property type="evidence" value="ECO:0007669"/>
    <property type="project" value="UniProtKB-EC"/>
</dbReference>
<evidence type="ECO:0000256" key="6">
    <source>
        <dbReference type="ARBA" id="ARBA00022777"/>
    </source>
</evidence>
<sequence>MPTLEDMLVRQKVTGDFGEFALRSEDLQDILDKACHLVGNALGTRYAKVLEIEADGKHLLVQAGAGWRPGIVGKVRLPMSELSSETYSIERAYPVIVQDIDTEDRFIFPDFLREHGVVSMVNVPIILPGGTPYGLLQVDDVEKRDFGEEDIEFLRTYAAILGPVIDRLHKAHSLRLALETNRRLFGELQHRVKNHISIISSLVSLRMRQAATDDARAELDGLNSRIETLRLVHEQLYAADKAEHVSMRPFVLKLVEVLCDFHESETGRVDLDFEVADMTLDPDVAVPLGMILNEFVVNSLKYAFDGAGGCIRVAVARQDGHVLLRVSDDGKGLPEGVGMATAGSGTGMTLIHGLARQIEAAPSWSSSPAGTSLTLAVPYRM</sequence>
<dbReference type="PROSITE" id="PS50109">
    <property type="entry name" value="HIS_KIN"/>
    <property type="match status" value="1"/>
</dbReference>
<dbReference type="SMART" id="SM00065">
    <property type="entry name" value="GAF"/>
    <property type="match status" value="1"/>
</dbReference>
<feature type="domain" description="Histidine kinase" evidence="8">
    <location>
        <begin position="187"/>
        <end position="381"/>
    </location>
</feature>
<keyword evidence="4" id="KW-0808">Transferase</keyword>
<evidence type="ECO:0000313" key="9">
    <source>
        <dbReference type="EMBL" id="SOE01260.1"/>
    </source>
</evidence>
<evidence type="ECO:0000256" key="3">
    <source>
        <dbReference type="ARBA" id="ARBA00022553"/>
    </source>
</evidence>
<dbReference type="EMBL" id="OCNJ01000017">
    <property type="protein sequence ID" value="SOE01260.1"/>
    <property type="molecule type" value="Genomic_DNA"/>
</dbReference>
<dbReference type="PRINTS" id="PR00344">
    <property type="entry name" value="BCTRLSENSOR"/>
</dbReference>
<keyword evidence="5" id="KW-0547">Nucleotide-binding</keyword>
<dbReference type="InterPro" id="IPR004358">
    <property type="entry name" value="Sig_transdc_His_kin-like_C"/>
</dbReference>
<evidence type="ECO:0000256" key="4">
    <source>
        <dbReference type="ARBA" id="ARBA00022679"/>
    </source>
</evidence>
<dbReference type="EC" id="2.7.13.3" evidence="2"/>
<proteinExistence type="predicted"/>
<dbReference type="PANTHER" id="PTHR41523">
    <property type="entry name" value="TWO-COMPONENT SYSTEM SENSOR PROTEIN"/>
    <property type="match status" value="1"/>
</dbReference>
<dbReference type="InterPro" id="IPR003594">
    <property type="entry name" value="HATPase_dom"/>
</dbReference>